<dbReference type="Pfam" id="PF01312">
    <property type="entry name" value="Bac_export_2"/>
    <property type="match status" value="1"/>
</dbReference>
<evidence type="ECO:0000313" key="1">
    <source>
        <dbReference type="EMBL" id="SFV60017.1"/>
    </source>
</evidence>
<reference evidence="1" key="1">
    <citation type="submission" date="2016-10" db="EMBL/GenBank/DDBJ databases">
        <authorList>
            <person name="de Groot N.N."/>
        </authorList>
    </citation>
    <scope>NUCLEOTIDE SEQUENCE</scope>
</reference>
<dbReference type="PANTHER" id="PTHR30531">
    <property type="entry name" value="FLAGELLAR BIOSYNTHETIC PROTEIN FLHB"/>
    <property type="match status" value="1"/>
</dbReference>
<accession>A0A1W1C2S2</accession>
<dbReference type="SUPFAM" id="SSF160544">
    <property type="entry name" value="EscU C-terminal domain-like"/>
    <property type="match status" value="1"/>
</dbReference>
<organism evidence="1">
    <name type="scientific">hydrothermal vent metagenome</name>
    <dbReference type="NCBI Taxonomy" id="652676"/>
    <lineage>
        <taxon>unclassified sequences</taxon>
        <taxon>metagenomes</taxon>
        <taxon>ecological metagenomes</taxon>
    </lineage>
</organism>
<keyword evidence="1" id="KW-0969">Cilium</keyword>
<dbReference type="GO" id="GO:0005886">
    <property type="term" value="C:plasma membrane"/>
    <property type="evidence" value="ECO:0007669"/>
    <property type="project" value="TreeGrafter"/>
</dbReference>
<dbReference type="GO" id="GO:0009306">
    <property type="term" value="P:protein secretion"/>
    <property type="evidence" value="ECO:0007669"/>
    <property type="project" value="InterPro"/>
</dbReference>
<dbReference type="EMBL" id="FPHB01000048">
    <property type="protein sequence ID" value="SFV60017.1"/>
    <property type="molecule type" value="Genomic_DNA"/>
</dbReference>
<keyword evidence="1" id="KW-0966">Cell projection</keyword>
<dbReference type="Gene3D" id="3.40.1690.10">
    <property type="entry name" value="secretion proteins EscU"/>
    <property type="match status" value="1"/>
</dbReference>
<keyword evidence="1" id="KW-0282">Flagellum</keyword>
<sequence>MKSSKAAALKYDSSQNKAPKILASGKGKVAEAIINKAKEYDIPLFANKALVESLIDLEIESEIPQELYQAVVEVFVWLTKADARRGG</sequence>
<name>A0A1W1C2S2_9ZZZZ</name>
<dbReference type="InterPro" id="IPR006135">
    <property type="entry name" value="T3SS_substrate_exporter"/>
</dbReference>
<dbReference type="PANTHER" id="PTHR30531:SF12">
    <property type="entry name" value="FLAGELLAR BIOSYNTHETIC PROTEIN FLHB"/>
    <property type="match status" value="1"/>
</dbReference>
<gene>
    <name evidence="1" type="ORF">MNB_SM-7-692</name>
</gene>
<proteinExistence type="predicted"/>
<dbReference type="AlphaFoldDB" id="A0A1W1C2S2"/>
<dbReference type="InterPro" id="IPR029025">
    <property type="entry name" value="T3SS_substrate_exporter_C"/>
</dbReference>
<protein>
    <submittedName>
        <fullName evidence="1">Flagellar biosynthesis protein FlhB</fullName>
    </submittedName>
</protein>